<reference evidence="2" key="1">
    <citation type="submission" date="2017-11" db="EMBL/GenBank/DDBJ databases">
        <authorList>
            <person name="Kajale S.C."/>
            <person name="Sharma A."/>
        </authorList>
    </citation>
    <scope>NUCLEOTIDE SEQUENCE</scope>
    <source>
        <strain evidence="2">LS1_42</strain>
    </source>
</reference>
<evidence type="ECO:0000259" key="1">
    <source>
        <dbReference type="Pfam" id="PF00582"/>
    </source>
</evidence>
<dbReference type="InterPro" id="IPR014729">
    <property type="entry name" value="Rossmann-like_a/b/a_fold"/>
</dbReference>
<keyword evidence="3" id="KW-1185">Reference proteome</keyword>
<accession>A0A8J8Q2R5</accession>
<evidence type="ECO:0000313" key="2">
    <source>
        <dbReference type="EMBL" id="TYL36060.1"/>
    </source>
</evidence>
<protein>
    <recommendedName>
        <fullName evidence="1">UspA domain-containing protein</fullName>
    </recommendedName>
</protein>
<feature type="domain" description="UspA" evidence="1">
    <location>
        <begin position="3"/>
        <end position="130"/>
    </location>
</feature>
<sequence length="130" mass="14201">MEILVPFAVNPVSEQAVRAAIGLFGSDDRVQIIAVHMTGGKDAPAEIAASEIESMGARQPASVEAEIYQVESGADSRSAVRDMIEEIVESRDIDLVVLGYEEKSIFEQLFETDTTERMLQTHNLPVLLVP</sequence>
<dbReference type="Gene3D" id="3.40.50.620">
    <property type="entry name" value="HUPs"/>
    <property type="match status" value="1"/>
</dbReference>
<gene>
    <name evidence="2" type="ORF">CV102_24270</name>
</gene>
<evidence type="ECO:0000313" key="3">
    <source>
        <dbReference type="Proteomes" id="UP000766904"/>
    </source>
</evidence>
<comment type="caution">
    <text evidence="2">The sequence shown here is derived from an EMBL/GenBank/DDBJ whole genome shotgun (WGS) entry which is preliminary data.</text>
</comment>
<proteinExistence type="predicted"/>
<dbReference type="AlphaFoldDB" id="A0A8J8Q2R5"/>
<dbReference type="SUPFAM" id="SSF52402">
    <property type="entry name" value="Adenine nucleotide alpha hydrolases-like"/>
    <property type="match status" value="1"/>
</dbReference>
<dbReference type="RefSeq" id="WP_148860562.1">
    <property type="nucleotide sequence ID" value="NZ_PHNJ01000023.1"/>
</dbReference>
<dbReference type="EMBL" id="PHNJ01000023">
    <property type="protein sequence ID" value="TYL36060.1"/>
    <property type="molecule type" value="Genomic_DNA"/>
</dbReference>
<dbReference type="InterPro" id="IPR006016">
    <property type="entry name" value="UspA"/>
</dbReference>
<dbReference type="Pfam" id="PF00582">
    <property type="entry name" value="Usp"/>
    <property type="match status" value="1"/>
</dbReference>
<name>A0A8J8Q2R5_9EURY</name>
<dbReference type="Proteomes" id="UP000766904">
    <property type="component" value="Unassembled WGS sequence"/>
</dbReference>
<organism evidence="2 3">
    <name type="scientific">Natronococcus pandeyae</name>
    <dbReference type="NCBI Taxonomy" id="2055836"/>
    <lineage>
        <taxon>Archaea</taxon>
        <taxon>Methanobacteriati</taxon>
        <taxon>Methanobacteriota</taxon>
        <taxon>Stenosarchaea group</taxon>
        <taxon>Halobacteria</taxon>
        <taxon>Halobacteriales</taxon>
        <taxon>Natrialbaceae</taxon>
        <taxon>Natronococcus</taxon>
    </lineage>
</organism>